<dbReference type="PANTHER" id="PTHR36503:SF2">
    <property type="entry name" value="BLR2408 PROTEIN"/>
    <property type="match status" value="1"/>
</dbReference>
<accession>A0A931J6K0</accession>
<keyword evidence="2" id="KW-0456">Lyase</keyword>
<reference evidence="2" key="1">
    <citation type="submission" date="2020-12" db="EMBL/GenBank/DDBJ databases">
        <title>The genome sequence of Inhella sp. 1Y17.</title>
        <authorList>
            <person name="Liu Y."/>
        </authorList>
    </citation>
    <scope>NUCLEOTIDE SEQUENCE</scope>
    <source>
        <strain evidence="2">1Y17</strain>
    </source>
</reference>
<name>A0A931J6K0_9BURK</name>
<organism evidence="2 3">
    <name type="scientific">Inhella proteolytica</name>
    <dbReference type="NCBI Taxonomy" id="2795029"/>
    <lineage>
        <taxon>Bacteria</taxon>
        <taxon>Pseudomonadati</taxon>
        <taxon>Pseudomonadota</taxon>
        <taxon>Betaproteobacteria</taxon>
        <taxon>Burkholderiales</taxon>
        <taxon>Sphaerotilaceae</taxon>
        <taxon>Inhella</taxon>
    </lineage>
</organism>
<comment type="caution">
    <text evidence="2">The sequence shown here is derived from an EMBL/GenBank/DDBJ whole genome shotgun (WGS) entry which is preliminary data.</text>
</comment>
<dbReference type="EMBL" id="JAEDAK010000006">
    <property type="protein sequence ID" value="MBH9577252.1"/>
    <property type="molecule type" value="Genomic_DNA"/>
</dbReference>
<protein>
    <submittedName>
        <fullName evidence="2">Lactoylglutathione lyase</fullName>
    </submittedName>
</protein>
<dbReference type="InterPro" id="IPR037523">
    <property type="entry name" value="VOC_core"/>
</dbReference>
<dbReference type="InterPro" id="IPR029068">
    <property type="entry name" value="Glyas_Bleomycin-R_OHBP_Dase"/>
</dbReference>
<dbReference type="Proteomes" id="UP000613266">
    <property type="component" value="Unassembled WGS sequence"/>
</dbReference>
<dbReference type="AlphaFoldDB" id="A0A931J6K0"/>
<dbReference type="SUPFAM" id="SSF54593">
    <property type="entry name" value="Glyoxalase/Bleomycin resistance protein/Dihydroxybiphenyl dioxygenase"/>
    <property type="match status" value="1"/>
</dbReference>
<dbReference type="Pfam" id="PF22677">
    <property type="entry name" value="Ble-like_N"/>
    <property type="match status" value="1"/>
</dbReference>
<evidence type="ECO:0000313" key="3">
    <source>
        <dbReference type="Proteomes" id="UP000613266"/>
    </source>
</evidence>
<dbReference type="RefSeq" id="WP_198111029.1">
    <property type="nucleotide sequence ID" value="NZ_JAEDAK010000006.1"/>
</dbReference>
<dbReference type="GO" id="GO:0016829">
    <property type="term" value="F:lyase activity"/>
    <property type="evidence" value="ECO:0007669"/>
    <property type="project" value="UniProtKB-KW"/>
</dbReference>
<dbReference type="InterPro" id="IPR053863">
    <property type="entry name" value="Glyoxy/Ble-like_N"/>
</dbReference>
<sequence length="137" mass="14664">MTKTIFITLPVTDLTASTAFYKALGFEPNPQFSDDSVSALAWSEAIHLMLMTHAKWRGFTDRPFPPAGSAGHMLNLGLDGRAAVDRMNEAAAAHGGRADVNPVQDLGFMYARDLADPDGHLWGAFWMDPAAAGASQG</sequence>
<dbReference type="PANTHER" id="PTHR36503">
    <property type="entry name" value="BLR2520 PROTEIN"/>
    <property type="match status" value="1"/>
</dbReference>
<evidence type="ECO:0000259" key="1">
    <source>
        <dbReference type="PROSITE" id="PS51819"/>
    </source>
</evidence>
<dbReference type="PROSITE" id="PS51819">
    <property type="entry name" value="VOC"/>
    <property type="match status" value="1"/>
</dbReference>
<dbReference type="Gene3D" id="3.10.180.10">
    <property type="entry name" value="2,3-Dihydroxybiphenyl 1,2-Dioxygenase, domain 1"/>
    <property type="match status" value="1"/>
</dbReference>
<evidence type="ECO:0000313" key="2">
    <source>
        <dbReference type="EMBL" id="MBH9577252.1"/>
    </source>
</evidence>
<keyword evidence="3" id="KW-1185">Reference proteome</keyword>
<gene>
    <name evidence="2" type="ORF">I7X39_10120</name>
</gene>
<feature type="domain" description="VOC" evidence="1">
    <location>
        <begin position="3"/>
        <end position="127"/>
    </location>
</feature>
<proteinExistence type="predicted"/>